<feature type="signal peptide" evidence="1">
    <location>
        <begin position="1"/>
        <end position="26"/>
    </location>
</feature>
<protein>
    <recommendedName>
        <fullName evidence="4">Secreted protein</fullName>
    </recommendedName>
</protein>
<reference evidence="2" key="1">
    <citation type="submission" date="2021-07" db="EMBL/GenBank/DDBJ databases">
        <title>Draft genome of Mortierella alpina, strain LL118, isolated from an aspen leaf litter sample.</title>
        <authorList>
            <person name="Yang S."/>
            <person name="Vinatzer B.A."/>
        </authorList>
    </citation>
    <scope>NUCLEOTIDE SEQUENCE</scope>
    <source>
        <strain evidence="2">LL118</strain>
    </source>
</reference>
<gene>
    <name evidence="2" type="ORF">KVV02_007030</name>
</gene>
<evidence type="ECO:0000256" key="1">
    <source>
        <dbReference type="SAM" id="SignalP"/>
    </source>
</evidence>
<feature type="chain" id="PRO_5040119239" description="Secreted protein" evidence="1">
    <location>
        <begin position="27"/>
        <end position="296"/>
    </location>
</feature>
<evidence type="ECO:0000313" key="2">
    <source>
        <dbReference type="EMBL" id="KAG9319467.1"/>
    </source>
</evidence>
<sequence length="296" mass="31822">MRITLSAATIALGAIGLSWCVADVTAELSDDCSKFLKGLEDPSNSLRSCRVYTELGFPAITYAKDHDTPKLQKALSAYCATPACTIDQYVGLFEGFQAKCASDMVPDNRATLGAALYMWYMSPPQREAICFQNAARTGNCVIDSVNEMIARGQLPDSNPNEDDLYGFLQYVTPMANPINISTTEFCTPCNQQIANIFSTYYAKTPAPFPLNFEQGLTSNTLNVNIMDQYQRNCGVTLGKPVSNSGDASGAFQPTNQTDSGMPPPAFGSGAAENMKVPSWGKMVVIFGTTAGILASL</sequence>
<keyword evidence="1" id="KW-0732">Signal</keyword>
<comment type="caution">
    <text evidence="2">The sequence shown here is derived from an EMBL/GenBank/DDBJ whole genome shotgun (WGS) entry which is preliminary data.</text>
</comment>
<accession>A0A9P7ZZC6</accession>
<name>A0A9P7ZZC6_MORAP</name>
<evidence type="ECO:0008006" key="4">
    <source>
        <dbReference type="Google" id="ProtNLM"/>
    </source>
</evidence>
<evidence type="ECO:0000313" key="3">
    <source>
        <dbReference type="Proteomes" id="UP000717515"/>
    </source>
</evidence>
<dbReference type="Proteomes" id="UP000717515">
    <property type="component" value="Unassembled WGS sequence"/>
</dbReference>
<proteinExistence type="predicted"/>
<dbReference type="EMBL" id="JAIFTL010000447">
    <property type="protein sequence ID" value="KAG9319467.1"/>
    <property type="molecule type" value="Genomic_DNA"/>
</dbReference>
<organism evidence="2 3">
    <name type="scientific">Mortierella alpina</name>
    <name type="common">Oleaginous fungus</name>
    <name type="synonym">Mortierella renispora</name>
    <dbReference type="NCBI Taxonomy" id="64518"/>
    <lineage>
        <taxon>Eukaryota</taxon>
        <taxon>Fungi</taxon>
        <taxon>Fungi incertae sedis</taxon>
        <taxon>Mucoromycota</taxon>
        <taxon>Mortierellomycotina</taxon>
        <taxon>Mortierellomycetes</taxon>
        <taxon>Mortierellales</taxon>
        <taxon>Mortierellaceae</taxon>
        <taxon>Mortierella</taxon>
    </lineage>
</organism>
<dbReference type="AlphaFoldDB" id="A0A9P7ZZC6"/>